<dbReference type="RefSeq" id="YP_007474884.1">
    <property type="nucleotide sequence ID" value="NC_020323.1"/>
</dbReference>
<dbReference type="AlphaFoldDB" id="L7NW36"/>
<organism evidence="2">
    <name type="scientific">Liphistius erawan</name>
    <name type="common">Trapdoor spider</name>
    <dbReference type="NCBI Taxonomy" id="1155480"/>
    <lineage>
        <taxon>Eukaryota</taxon>
        <taxon>Metazoa</taxon>
        <taxon>Ecdysozoa</taxon>
        <taxon>Arthropoda</taxon>
        <taxon>Chelicerata</taxon>
        <taxon>Arachnida</taxon>
        <taxon>Araneae</taxon>
        <taxon>Mesothelae</taxon>
        <taxon>Liphistiidae</taxon>
        <taxon>Liphistius</taxon>
    </lineage>
</organism>
<keyword evidence="1" id="KW-0472">Membrane</keyword>
<reference evidence="2" key="1">
    <citation type="submission" date="2012-01" db="EMBL/GenBank/DDBJ databases">
        <title>Mitochondrial genomes of three spider species.</title>
        <authorList>
            <person name="Podsiadlowski L."/>
            <person name="Arabi J."/>
            <person name="Fahrein K."/>
        </authorList>
    </citation>
    <scope>NUCLEOTIDE SEQUENCE</scope>
</reference>
<keyword evidence="1" id="KW-1133">Transmembrane helix</keyword>
<proteinExistence type="predicted"/>
<feature type="transmembrane region" description="Helical" evidence="1">
    <location>
        <begin position="12"/>
        <end position="32"/>
    </location>
</feature>
<gene>
    <name evidence="2" type="primary">ATP8</name>
</gene>
<sequence length="49" mass="5912">MPQTAPSMWILYPLFILTILFIYMIFSFNINYTSKVHKAMFPSSFSWTW</sequence>
<keyword evidence="1" id="KW-0812">Transmembrane</keyword>
<protein>
    <submittedName>
        <fullName evidence="2">ATP synthase F0 subunit 8</fullName>
    </submittedName>
</protein>
<keyword evidence="2" id="KW-0496">Mitochondrion</keyword>
<name>L7NW36_LIPER</name>
<dbReference type="EMBL" id="JQ407803">
    <property type="protein sequence ID" value="AFC77872.1"/>
    <property type="molecule type" value="Genomic_DNA"/>
</dbReference>
<evidence type="ECO:0000256" key="1">
    <source>
        <dbReference type="SAM" id="Phobius"/>
    </source>
</evidence>
<accession>L7NW36</accession>
<evidence type="ECO:0000313" key="2">
    <source>
        <dbReference type="EMBL" id="AFC77872.1"/>
    </source>
</evidence>
<geneLocation type="mitochondrion" evidence="2"/>
<dbReference type="GeneID" id="14657821"/>
<dbReference type="CTD" id="4509"/>